<organism evidence="1">
    <name type="scientific">Rhizophora mucronata</name>
    <name type="common">Asiatic mangrove</name>
    <dbReference type="NCBI Taxonomy" id="61149"/>
    <lineage>
        <taxon>Eukaryota</taxon>
        <taxon>Viridiplantae</taxon>
        <taxon>Streptophyta</taxon>
        <taxon>Embryophyta</taxon>
        <taxon>Tracheophyta</taxon>
        <taxon>Spermatophyta</taxon>
        <taxon>Magnoliopsida</taxon>
        <taxon>eudicotyledons</taxon>
        <taxon>Gunneridae</taxon>
        <taxon>Pentapetalae</taxon>
        <taxon>rosids</taxon>
        <taxon>fabids</taxon>
        <taxon>Malpighiales</taxon>
        <taxon>Rhizophoraceae</taxon>
        <taxon>Rhizophora</taxon>
    </lineage>
</organism>
<accession>A0A2P2PH34</accession>
<name>A0A2P2PH34_RHIMU</name>
<evidence type="ECO:0000313" key="1">
    <source>
        <dbReference type="EMBL" id="MBX54084.1"/>
    </source>
</evidence>
<proteinExistence type="predicted"/>
<dbReference type="AlphaFoldDB" id="A0A2P2PH34"/>
<sequence length="20" mass="2284">MPPHVKACWTKSVNKVHAHL</sequence>
<protein>
    <submittedName>
        <fullName evidence="1">Uncharacterized protein</fullName>
    </submittedName>
</protein>
<dbReference type="EMBL" id="GGEC01073600">
    <property type="protein sequence ID" value="MBX54084.1"/>
    <property type="molecule type" value="Transcribed_RNA"/>
</dbReference>
<reference evidence="1" key="1">
    <citation type="submission" date="2018-02" db="EMBL/GenBank/DDBJ databases">
        <title>Rhizophora mucronata_Transcriptome.</title>
        <authorList>
            <person name="Meera S.P."/>
            <person name="Sreeshan A."/>
            <person name="Augustine A."/>
        </authorList>
    </citation>
    <scope>NUCLEOTIDE SEQUENCE</scope>
    <source>
        <tissue evidence="1">Leaf</tissue>
    </source>
</reference>